<proteinExistence type="predicted"/>
<feature type="transmembrane region" description="Helical" evidence="1">
    <location>
        <begin position="126"/>
        <end position="143"/>
    </location>
</feature>
<gene>
    <name evidence="2" type="ORF">RIL183_32221</name>
</gene>
<dbReference type="STRING" id="360807.ERS852392_00272"/>
<dbReference type="OrthoDB" id="9781069at2"/>
<keyword evidence="1" id="KW-1133">Transmembrane helix</keyword>
<reference evidence="3" key="1">
    <citation type="submission" date="2015-05" db="EMBL/GenBank/DDBJ databases">
        <authorList>
            <consortium name="Pathogen Informatics"/>
        </authorList>
    </citation>
    <scope>NUCLEOTIDE SEQUENCE [LARGE SCALE GENOMIC DNA]</scope>
    <source>
        <strain evidence="3">L1-83</strain>
    </source>
</reference>
<keyword evidence="1" id="KW-0472">Membrane</keyword>
<evidence type="ECO:0000256" key="1">
    <source>
        <dbReference type="SAM" id="Phobius"/>
    </source>
</evidence>
<evidence type="ECO:0000313" key="2">
    <source>
        <dbReference type="EMBL" id="CRL42730.1"/>
    </source>
</evidence>
<dbReference type="AlphaFoldDB" id="A0A0M6WYI8"/>
<organism evidence="2 3">
    <name type="scientific">Roseburia inulinivorans</name>
    <dbReference type="NCBI Taxonomy" id="360807"/>
    <lineage>
        <taxon>Bacteria</taxon>
        <taxon>Bacillati</taxon>
        <taxon>Bacillota</taxon>
        <taxon>Clostridia</taxon>
        <taxon>Lachnospirales</taxon>
        <taxon>Lachnospiraceae</taxon>
        <taxon>Roseburia</taxon>
    </lineage>
</organism>
<dbReference type="InterPro" id="IPR008875">
    <property type="entry name" value="TraX"/>
</dbReference>
<dbReference type="RefSeq" id="WP_055040360.1">
    <property type="nucleotide sequence ID" value="NZ_CVRS01000106.1"/>
</dbReference>
<dbReference type="Pfam" id="PF05857">
    <property type="entry name" value="TraX"/>
    <property type="match status" value="1"/>
</dbReference>
<feature type="transmembrane region" description="Helical" evidence="1">
    <location>
        <begin position="232"/>
        <end position="253"/>
    </location>
</feature>
<keyword evidence="1" id="KW-0812">Transmembrane</keyword>
<feature type="transmembrane region" description="Helical" evidence="1">
    <location>
        <begin position="12"/>
        <end position="35"/>
    </location>
</feature>
<feature type="transmembrane region" description="Helical" evidence="1">
    <location>
        <begin position="195"/>
        <end position="220"/>
    </location>
</feature>
<accession>A0A0M6WYI8</accession>
<name>A0A0M6WYI8_9FIRM</name>
<evidence type="ECO:0008006" key="4">
    <source>
        <dbReference type="Google" id="ProtNLM"/>
    </source>
</evidence>
<sequence length="259" mass="29640">MENKKGISGSTLKMIAIVAMVIDHIGAAVLARLLMVNGLGELDQTNADAIMQWLSANGALYWTYTVMRMIGRVAFPIFCFLLVEGFLHTHDLKKYAMRLGLFALLSEIPFDLAFSSKILEFNYQNVFFTLFIGLLTMIAYRAVEEKEEWNQALKVILYILIVAAGMALAYFLKTDYAEKGVFCIMVLYIFRKKKMWQIIAGCASFIWETPALFGFIPIAFYNGTRGWKMKYFFYIFYPAHLLILYLLCYFMGISGYSAV</sequence>
<evidence type="ECO:0000313" key="3">
    <source>
        <dbReference type="Proteomes" id="UP000049828"/>
    </source>
</evidence>
<dbReference type="EMBL" id="CVRS01000106">
    <property type="protein sequence ID" value="CRL42730.1"/>
    <property type="molecule type" value="Genomic_DNA"/>
</dbReference>
<protein>
    <recommendedName>
        <fullName evidence="4">Conjugal transfer protein TraX</fullName>
    </recommendedName>
</protein>
<dbReference type="Proteomes" id="UP000049828">
    <property type="component" value="Unassembled WGS sequence"/>
</dbReference>
<feature type="transmembrane region" description="Helical" evidence="1">
    <location>
        <begin position="155"/>
        <end position="172"/>
    </location>
</feature>
<keyword evidence="3" id="KW-1185">Reference proteome</keyword>